<evidence type="ECO:0000313" key="1">
    <source>
        <dbReference type="EMBL" id="MFC5568665.1"/>
    </source>
</evidence>
<accession>A0ABW0SI75</accession>
<sequence>MEFHYHRTGPSPDLATIEQAIAQLDPAVLVDADDFARVRISTVLDEYALLDCLWRAGVQVAMGELERQPSVCCGGCGG</sequence>
<keyword evidence="2" id="KW-1185">Reference proteome</keyword>
<protein>
    <submittedName>
        <fullName evidence="1">Uncharacterized protein</fullName>
    </submittedName>
</protein>
<dbReference type="EMBL" id="JBHSNM010000001">
    <property type="protein sequence ID" value="MFC5568665.1"/>
    <property type="molecule type" value="Genomic_DNA"/>
</dbReference>
<dbReference type="RefSeq" id="WP_386752269.1">
    <property type="nucleotide sequence ID" value="NZ_JBHSNM010000001.1"/>
</dbReference>
<gene>
    <name evidence="1" type="ORF">ACFPN1_01130</name>
</gene>
<reference evidence="2" key="1">
    <citation type="journal article" date="2019" name="Int. J. Syst. Evol. Microbiol.">
        <title>The Global Catalogue of Microorganisms (GCM) 10K type strain sequencing project: providing services to taxonomists for standard genome sequencing and annotation.</title>
        <authorList>
            <consortium name="The Broad Institute Genomics Platform"/>
            <consortium name="The Broad Institute Genome Sequencing Center for Infectious Disease"/>
            <person name="Wu L."/>
            <person name="Ma J."/>
        </authorList>
    </citation>
    <scope>NUCLEOTIDE SEQUENCE [LARGE SCALE GENOMIC DNA]</scope>
    <source>
        <strain evidence="2">KACC 11407</strain>
    </source>
</reference>
<dbReference type="Proteomes" id="UP001596036">
    <property type="component" value="Unassembled WGS sequence"/>
</dbReference>
<name>A0ABW0SI75_9GAMM</name>
<comment type="caution">
    <text evidence="1">The sequence shown here is derived from an EMBL/GenBank/DDBJ whole genome shotgun (WGS) entry which is preliminary data.</text>
</comment>
<proteinExistence type="predicted"/>
<organism evidence="1 2">
    <name type="scientific">Lysobacter yangpyeongensis</name>
    <dbReference type="NCBI Taxonomy" id="346182"/>
    <lineage>
        <taxon>Bacteria</taxon>
        <taxon>Pseudomonadati</taxon>
        <taxon>Pseudomonadota</taxon>
        <taxon>Gammaproteobacteria</taxon>
        <taxon>Lysobacterales</taxon>
        <taxon>Lysobacteraceae</taxon>
        <taxon>Lysobacter</taxon>
    </lineage>
</organism>
<evidence type="ECO:0000313" key="2">
    <source>
        <dbReference type="Proteomes" id="UP001596036"/>
    </source>
</evidence>